<evidence type="ECO:0000256" key="4">
    <source>
        <dbReference type="ARBA" id="ARBA00022491"/>
    </source>
</evidence>
<evidence type="ECO:0000256" key="7">
    <source>
        <dbReference type="ARBA" id="ARBA00022840"/>
    </source>
</evidence>
<dbReference type="GO" id="GO:0000156">
    <property type="term" value="F:phosphorelay response regulator activity"/>
    <property type="evidence" value="ECO:0007669"/>
    <property type="project" value="UniProtKB-UniRule"/>
</dbReference>
<evidence type="ECO:0000256" key="10">
    <source>
        <dbReference type="ARBA" id="ARBA00023125"/>
    </source>
</evidence>
<gene>
    <name evidence="15 18" type="primary">ntrC</name>
    <name evidence="18" type="ORF">C2I19_11865</name>
</gene>
<dbReference type="Pfam" id="PF02954">
    <property type="entry name" value="HTH_8"/>
    <property type="match status" value="1"/>
</dbReference>
<dbReference type="Gene3D" id="3.40.50.300">
    <property type="entry name" value="P-loop containing nucleotide triphosphate hydrolases"/>
    <property type="match status" value="1"/>
</dbReference>
<dbReference type="GO" id="GO:0005737">
    <property type="term" value="C:cytoplasm"/>
    <property type="evidence" value="ECO:0007669"/>
    <property type="project" value="UniProtKB-SubCell"/>
</dbReference>
<keyword evidence="5 14" id="KW-0597">Phosphoprotein</keyword>
<dbReference type="GO" id="GO:0043565">
    <property type="term" value="F:sequence-specific DNA binding"/>
    <property type="evidence" value="ECO:0007669"/>
    <property type="project" value="InterPro"/>
</dbReference>
<evidence type="ECO:0000313" key="18">
    <source>
        <dbReference type="EMBL" id="POZ61730.1"/>
    </source>
</evidence>
<evidence type="ECO:0000256" key="14">
    <source>
        <dbReference type="PROSITE-ProRule" id="PRU00169"/>
    </source>
</evidence>
<keyword evidence="10 15" id="KW-0238">DNA-binding</keyword>
<dbReference type="Pfam" id="PF00072">
    <property type="entry name" value="Response_reg"/>
    <property type="match status" value="1"/>
</dbReference>
<name>A0A2S5DF46_9NEIS</name>
<feature type="modified residue" description="4-aspartylphosphate" evidence="14">
    <location>
        <position position="53"/>
    </location>
</feature>
<dbReference type="PROSITE" id="PS50110">
    <property type="entry name" value="RESPONSE_REGULATORY"/>
    <property type="match status" value="1"/>
</dbReference>
<comment type="subcellular location">
    <subcellularLocation>
        <location evidence="1 15">Cytoplasm</location>
    </subcellularLocation>
</comment>
<comment type="caution">
    <text evidence="18">The sequence shown here is derived from an EMBL/GenBank/DDBJ whole genome shotgun (WGS) entry which is preliminary data.</text>
</comment>
<reference evidence="19" key="1">
    <citation type="submission" date="2018-02" db="EMBL/GenBank/DDBJ databases">
        <authorList>
            <person name="O'Hara-Hanley K."/>
            <person name="Soby S."/>
        </authorList>
    </citation>
    <scope>NUCLEOTIDE SEQUENCE [LARGE SCALE GENOMIC DNA]</scope>
    <source>
        <strain evidence="19">MWU14-2602</strain>
    </source>
</reference>
<keyword evidence="6 15" id="KW-0547">Nucleotide-binding</keyword>
<keyword evidence="7 15" id="KW-0067">ATP-binding</keyword>
<dbReference type="OrthoDB" id="3516932at2"/>
<evidence type="ECO:0000259" key="16">
    <source>
        <dbReference type="PROSITE" id="PS50045"/>
    </source>
</evidence>
<keyword evidence="19" id="KW-1185">Reference proteome</keyword>
<dbReference type="PRINTS" id="PR01590">
    <property type="entry name" value="HTHFIS"/>
</dbReference>
<dbReference type="Gene3D" id="1.10.8.60">
    <property type="match status" value="1"/>
</dbReference>
<dbReference type="GO" id="GO:0005524">
    <property type="term" value="F:ATP binding"/>
    <property type="evidence" value="ECO:0007669"/>
    <property type="project" value="UniProtKB-KW"/>
</dbReference>
<dbReference type="InterPro" id="IPR025943">
    <property type="entry name" value="Sigma_54_int_dom_ATP-bd_2"/>
</dbReference>
<dbReference type="PANTHER" id="PTHR32071">
    <property type="entry name" value="TRANSCRIPTIONAL REGULATORY PROTEIN"/>
    <property type="match status" value="1"/>
</dbReference>
<dbReference type="Proteomes" id="UP000237082">
    <property type="component" value="Unassembled WGS sequence"/>
</dbReference>
<dbReference type="FunFam" id="3.40.50.300:FF:000006">
    <property type="entry name" value="DNA-binding transcriptional regulator NtrC"/>
    <property type="match status" value="1"/>
</dbReference>
<dbReference type="EMBL" id="PQWB01000047">
    <property type="protein sequence ID" value="POZ61730.1"/>
    <property type="molecule type" value="Genomic_DNA"/>
</dbReference>
<evidence type="ECO:0000313" key="19">
    <source>
        <dbReference type="Proteomes" id="UP000237082"/>
    </source>
</evidence>
<dbReference type="SMART" id="SM00382">
    <property type="entry name" value="AAA"/>
    <property type="match status" value="1"/>
</dbReference>
<keyword evidence="8 15" id="KW-0902">Two-component regulatory system</keyword>
<dbReference type="InterPro" id="IPR003593">
    <property type="entry name" value="AAA+_ATPase"/>
</dbReference>
<feature type="domain" description="Response regulatory" evidence="17">
    <location>
        <begin position="4"/>
        <end position="118"/>
    </location>
</feature>
<sequence length="469" mass="51590">MAQPVWIIDDDKAIRWVLEKALTRAGIGFDSYASADDALNALYDATPQAIISDIRMPGTDGLKFLAKVKQEHPQLPVIIMTAHSDLDSAVSAFQGGAFEYLPKPFDIDQAVLLIERALAESQAQSGGPDSPEALPVLLGQAPAMQDVFRAIGRLAQSNVTVLITGESGTGKERVAEALHRHSVRSGKPFIALNTAAIPKDLLESELFGHEKGAFTGALATRRGRFEESEGGTLFLDEIGDMPTELQTRLLRVLSDGHFYRVGGHTPIKANVRVIAATHQNLEQRVRDGQFREDLYHRLNVIRLRLPPLRERREDIPLLARHFLAKSASQLGVEPKRLSEAAMALIQRSAFTGNVRELENLCQWICVMAPGQTVEVADLPPELREPAAAAAARQNESWEHELTEEIRRRLQAGESGIVDELTRRFETACIRAGLSHTGGRKVEAAQLLGWGRNTLTRKIQELGLEIQDAG</sequence>
<evidence type="ECO:0000256" key="2">
    <source>
        <dbReference type="ARBA" id="ARBA00019059"/>
    </source>
</evidence>
<dbReference type="FunFam" id="3.40.50.2300:FF:000018">
    <property type="entry name" value="DNA-binding transcriptional regulator NtrC"/>
    <property type="match status" value="1"/>
</dbReference>
<dbReference type="SMART" id="SM00448">
    <property type="entry name" value="REC"/>
    <property type="match status" value="1"/>
</dbReference>
<dbReference type="GO" id="GO:0006808">
    <property type="term" value="P:regulation of nitrogen utilization"/>
    <property type="evidence" value="ECO:0007669"/>
    <property type="project" value="UniProtKB-UniRule"/>
</dbReference>
<dbReference type="SUPFAM" id="SSF46689">
    <property type="entry name" value="Homeodomain-like"/>
    <property type="match status" value="1"/>
</dbReference>
<keyword evidence="4 15" id="KW-0678">Repressor</keyword>
<dbReference type="Gene3D" id="3.40.50.2300">
    <property type="match status" value="1"/>
</dbReference>
<evidence type="ECO:0000256" key="12">
    <source>
        <dbReference type="ARBA" id="ARBA00023163"/>
    </source>
</evidence>
<comment type="function">
    <text evidence="15">Member of the two-component regulatory system NtrB/NtrC, which controls expression of the nitrogen-regulated (ntr) genes in response to nitrogen limitation. Phosphorylated NtrC binds directly to DNA and stimulates the formation of open promoter-sigma54-RNA polymerase complexes.</text>
</comment>
<dbReference type="InterPro" id="IPR058031">
    <property type="entry name" value="AAA_lid_NorR"/>
</dbReference>
<dbReference type="InterPro" id="IPR002078">
    <property type="entry name" value="Sigma_54_int"/>
</dbReference>
<keyword evidence="11 15" id="KW-0010">Activator</keyword>
<dbReference type="NCBIfam" id="NF008176">
    <property type="entry name" value="PRK10923.1"/>
    <property type="match status" value="1"/>
</dbReference>
<feature type="domain" description="Sigma-54 factor interaction" evidence="16">
    <location>
        <begin position="137"/>
        <end position="366"/>
    </location>
</feature>
<dbReference type="PROSITE" id="PS50045">
    <property type="entry name" value="SIGMA54_INTERACT_4"/>
    <property type="match status" value="1"/>
</dbReference>
<dbReference type="Pfam" id="PF00158">
    <property type="entry name" value="Sigma54_activat"/>
    <property type="match status" value="1"/>
</dbReference>
<evidence type="ECO:0000256" key="8">
    <source>
        <dbReference type="ARBA" id="ARBA00023012"/>
    </source>
</evidence>
<dbReference type="PROSITE" id="PS00676">
    <property type="entry name" value="SIGMA54_INTERACT_2"/>
    <property type="match status" value="1"/>
</dbReference>
<evidence type="ECO:0000256" key="1">
    <source>
        <dbReference type="ARBA" id="ARBA00004496"/>
    </source>
</evidence>
<evidence type="ECO:0000256" key="6">
    <source>
        <dbReference type="ARBA" id="ARBA00022741"/>
    </source>
</evidence>
<dbReference type="InterPro" id="IPR001789">
    <property type="entry name" value="Sig_transdc_resp-reg_receiver"/>
</dbReference>
<keyword evidence="9 15" id="KW-0805">Transcription regulation</keyword>
<keyword evidence="12 15" id="KW-0804">Transcription</keyword>
<organism evidence="18 19">
    <name type="scientific">Chromobacterium alticapitis</name>
    <dbReference type="NCBI Taxonomy" id="2073169"/>
    <lineage>
        <taxon>Bacteria</taxon>
        <taxon>Pseudomonadati</taxon>
        <taxon>Pseudomonadota</taxon>
        <taxon>Betaproteobacteria</taxon>
        <taxon>Neisseriales</taxon>
        <taxon>Chromobacteriaceae</taxon>
        <taxon>Chromobacterium</taxon>
    </lineage>
</organism>
<evidence type="ECO:0000256" key="15">
    <source>
        <dbReference type="RuleBase" id="RU365013"/>
    </source>
</evidence>
<dbReference type="InterPro" id="IPR027417">
    <property type="entry name" value="P-loop_NTPase"/>
</dbReference>
<proteinExistence type="predicted"/>
<dbReference type="RefSeq" id="WP_103902908.1">
    <property type="nucleotide sequence ID" value="NZ_PQWB01000047.1"/>
</dbReference>
<dbReference type="SUPFAM" id="SSF52172">
    <property type="entry name" value="CheY-like"/>
    <property type="match status" value="1"/>
</dbReference>
<dbReference type="InterPro" id="IPR025662">
    <property type="entry name" value="Sigma_54_int_dom_ATP-bd_1"/>
</dbReference>
<dbReference type="PANTHER" id="PTHR32071:SF95">
    <property type="entry name" value="DNA-BINDING TRANSCRIPTIONAL REGULATOR NTRC"/>
    <property type="match status" value="1"/>
</dbReference>
<evidence type="ECO:0000256" key="11">
    <source>
        <dbReference type="ARBA" id="ARBA00023159"/>
    </source>
</evidence>
<dbReference type="Pfam" id="PF25601">
    <property type="entry name" value="AAA_lid_14"/>
    <property type="match status" value="1"/>
</dbReference>
<dbReference type="GO" id="GO:0006355">
    <property type="term" value="P:regulation of DNA-templated transcription"/>
    <property type="evidence" value="ECO:0007669"/>
    <property type="project" value="InterPro"/>
</dbReference>
<evidence type="ECO:0000259" key="17">
    <source>
        <dbReference type="PROSITE" id="PS50110"/>
    </source>
</evidence>
<dbReference type="NCBIfam" id="TIGR01818">
    <property type="entry name" value="ntrC"/>
    <property type="match status" value="1"/>
</dbReference>
<dbReference type="Gene3D" id="1.10.10.60">
    <property type="entry name" value="Homeodomain-like"/>
    <property type="match status" value="1"/>
</dbReference>
<evidence type="ECO:0000256" key="9">
    <source>
        <dbReference type="ARBA" id="ARBA00023015"/>
    </source>
</evidence>
<keyword evidence="3 15" id="KW-0963">Cytoplasm</keyword>
<dbReference type="InterPro" id="IPR002197">
    <property type="entry name" value="HTH_Fis"/>
</dbReference>
<dbReference type="AlphaFoldDB" id="A0A2S5DF46"/>
<dbReference type="SUPFAM" id="SSF52540">
    <property type="entry name" value="P-loop containing nucleoside triphosphate hydrolases"/>
    <property type="match status" value="1"/>
</dbReference>
<evidence type="ECO:0000256" key="13">
    <source>
        <dbReference type="ARBA" id="ARBA00023231"/>
    </source>
</evidence>
<evidence type="ECO:0000256" key="3">
    <source>
        <dbReference type="ARBA" id="ARBA00022490"/>
    </source>
</evidence>
<dbReference type="InterPro" id="IPR010114">
    <property type="entry name" value="Transcript_reg_NtrC"/>
</dbReference>
<evidence type="ECO:0000256" key="5">
    <source>
        <dbReference type="ARBA" id="ARBA00022553"/>
    </source>
</evidence>
<dbReference type="InterPro" id="IPR009057">
    <property type="entry name" value="Homeodomain-like_sf"/>
</dbReference>
<dbReference type="InterPro" id="IPR011006">
    <property type="entry name" value="CheY-like_superfamily"/>
</dbReference>
<dbReference type="FunFam" id="1.10.8.60:FF:000014">
    <property type="entry name" value="DNA-binding transcriptional regulator NtrC"/>
    <property type="match status" value="1"/>
</dbReference>
<keyword evidence="13 15" id="KW-0535">Nitrogen fixation</keyword>
<dbReference type="CDD" id="cd00009">
    <property type="entry name" value="AAA"/>
    <property type="match status" value="1"/>
</dbReference>
<accession>A0A2S5DF46</accession>
<protein>
    <recommendedName>
        <fullName evidence="2 15">DNA-binding transcriptional regulator NtrC</fullName>
    </recommendedName>
    <alternativeName>
        <fullName evidence="15">Nitrogen regulation protein NR(I)</fullName>
    </alternativeName>
</protein>
<dbReference type="PROSITE" id="PS00675">
    <property type="entry name" value="SIGMA54_INTERACT_1"/>
    <property type="match status" value="1"/>
</dbReference>
<dbReference type="CDD" id="cd19919">
    <property type="entry name" value="REC_NtrC"/>
    <property type="match status" value="1"/>
</dbReference>